<name>A0A8C4QXJ0_EPTBU</name>
<reference evidence="1" key="2">
    <citation type="submission" date="2025-09" db="UniProtKB">
        <authorList>
            <consortium name="Ensembl"/>
        </authorList>
    </citation>
    <scope>IDENTIFICATION</scope>
</reference>
<keyword evidence="2" id="KW-1185">Reference proteome</keyword>
<dbReference type="Proteomes" id="UP000694388">
    <property type="component" value="Unplaced"/>
</dbReference>
<reference evidence="1" key="1">
    <citation type="submission" date="2025-08" db="UniProtKB">
        <authorList>
            <consortium name="Ensembl"/>
        </authorList>
    </citation>
    <scope>IDENTIFICATION</scope>
</reference>
<dbReference type="Ensembl" id="ENSEBUT00000021333.1">
    <property type="protein sequence ID" value="ENSEBUP00000020757.1"/>
    <property type="gene ID" value="ENSEBUG00000012835.1"/>
</dbReference>
<proteinExistence type="predicted"/>
<sequence>MAAHKPVEWVNAVIQRFDEQLPMRTGQVSGHSKVGLEHSKECLVIISQHKFSLVASGLTTILKTVNHAGKRTQGGGAEWERNLQLSQLSILDTLEKCLAGQPREPSRLDESTLVKQLLPEICHFLHLPREGGVGGGGGVGSCGAQGGPLGLGVSFYPQLRASASRVMFSLSCNHFGVIFNRISTR</sequence>
<dbReference type="AlphaFoldDB" id="A0A8C4QXJ0"/>
<accession>A0A8C4QXJ0</accession>
<dbReference type="OMA" id="HARYNLE"/>
<organism evidence="1 2">
    <name type="scientific">Eptatretus burgeri</name>
    <name type="common">Inshore hagfish</name>
    <dbReference type="NCBI Taxonomy" id="7764"/>
    <lineage>
        <taxon>Eukaryota</taxon>
        <taxon>Metazoa</taxon>
        <taxon>Chordata</taxon>
        <taxon>Craniata</taxon>
        <taxon>Vertebrata</taxon>
        <taxon>Cyclostomata</taxon>
        <taxon>Myxini</taxon>
        <taxon>Myxiniformes</taxon>
        <taxon>Myxinidae</taxon>
        <taxon>Eptatretinae</taxon>
        <taxon>Eptatretus</taxon>
    </lineage>
</organism>
<evidence type="ECO:0000313" key="2">
    <source>
        <dbReference type="Proteomes" id="UP000694388"/>
    </source>
</evidence>
<evidence type="ECO:0000313" key="1">
    <source>
        <dbReference type="Ensembl" id="ENSEBUP00000020757.1"/>
    </source>
</evidence>
<protein>
    <submittedName>
        <fullName evidence="1">Uncharacterized protein</fullName>
    </submittedName>
</protein>